<comment type="caution">
    <text evidence="2">The sequence shown here is derived from an EMBL/GenBank/DDBJ whole genome shotgun (WGS) entry which is preliminary data.</text>
</comment>
<evidence type="ECO:0000313" key="2">
    <source>
        <dbReference type="EMBL" id="HIX55333.1"/>
    </source>
</evidence>
<gene>
    <name evidence="2" type="ORF">H9853_09915</name>
</gene>
<proteinExistence type="predicted"/>
<dbReference type="Pfam" id="PF14344">
    <property type="entry name" value="DUF4397"/>
    <property type="match status" value="1"/>
</dbReference>
<accession>A0A9D1WAR8</accession>
<evidence type="ECO:0000259" key="1">
    <source>
        <dbReference type="Pfam" id="PF14344"/>
    </source>
</evidence>
<dbReference type="Proteomes" id="UP000824156">
    <property type="component" value="Unassembled WGS sequence"/>
</dbReference>
<reference evidence="2" key="2">
    <citation type="submission" date="2021-04" db="EMBL/GenBank/DDBJ databases">
        <authorList>
            <person name="Gilroy R."/>
        </authorList>
    </citation>
    <scope>NUCLEOTIDE SEQUENCE</scope>
    <source>
        <strain evidence="2">1719</strain>
    </source>
</reference>
<reference evidence="2" key="1">
    <citation type="journal article" date="2021" name="PeerJ">
        <title>Extensive microbial diversity within the chicken gut microbiome revealed by metagenomics and culture.</title>
        <authorList>
            <person name="Gilroy R."/>
            <person name="Ravi A."/>
            <person name="Getino M."/>
            <person name="Pursley I."/>
            <person name="Horton D.L."/>
            <person name="Alikhan N.F."/>
            <person name="Baker D."/>
            <person name="Gharbi K."/>
            <person name="Hall N."/>
            <person name="Watson M."/>
            <person name="Adriaenssens E.M."/>
            <person name="Foster-Nyarko E."/>
            <person name="Jarju S."/>
            <person name="Secka A."/>
            <person name="Antonio M."/>
            <person name="Oren A."/>
            <person name="Chaudhuri R.R."/>
            <person name="La Ragione R."/>
            <person name="Hildebrand F."/>
            <person name="Pallen M.J."/>
        </authorList>
    </citation>
    <scope>NUCLEOTIDE SEQUENCE</scope>
    <source>
        <strain evidence="2">1719</strain>
    </source>
</reference>
<evidence type="ECO:0000313" key="3">
    <source>
        <dbReference type="Proteomes" id="UP000824156"/>
    </source>
</evidence>
<feature type="domain" description="DUF4397" evidence="1">
    <location>
        <begin position="37"/>
        <end position="152"/>
    </location>
</feature>
<dbReference type="EMBL" id="DXEZ01000274">
    <property type="protein sequence ID" value="HIX55333.1"/>
    <property type="molecule type" value="Genomic_DNA"/>
</dbReference>
<name>A0A9D1WAR8_9SPHI</name>
<sequence>MRNLYFFLVLICSVLLSGCKLDDQWEQMGMDSESLSSLALVNAYSGSQALSMYLDDREFTYESKPLLFRDYFPYRNILPGERNITIFQASSSSKPVELYAAKEFFKPGVLYSIFVTGNNKVELLKLEDEVYKSTDGTPKLRVINLSTAQKEVLIKGLPWESKGLRLTQKEYTEFHKMNPASPSTLYLSSDNGTGEQQASLELERNGVYSLILLDNNEPSDNAPRSNSAHQGALDYILITHL</sequence>
<dbReference type="InterPro" id="IPR025510">
    <property type="entry name" value="DUF4397"/>
</dbReference>
<dbReference type="PROSITE" id="PS51257">
    <property type="entry name" value="PROKAR_LIPOPROTEIN"/>
    <property type="match status" value="1"/>
</dbReference>
<organism evidence="2 3">
    <name type="scientific">Candidatus Sphingobacterium stercoripullorum</name>
    <dbReference type="NCBI Taxonomy" id="2838759"/>
    <lineage>
        <taxon>Bacteria</taxon>
        <taxon>Pseudomonadati</taxon>
        <taxon>Bacteroidota</taxon>
        <taxon>Sphingobacteriia</taxon>
        <taxon>Sphingobacteriales</taxon>
        <taxon>Sphingobacteriaceae</taxon>
        <taxon>Sphingobacterium</taxon>
    </lineage>
</organism>
<dbReference type="AlphaFoldDB" id="A0A9D1WAR8"/>
<protein>
    <submittedName>
        <fullName evidence="2">DUF4397 domain-containing protein</fullName>
    </submittedName>
</protein>